<dbReference type="Gene3D" id="3.30.750.24">
    <property type="entry name" value="STAS domain"/>
    <property type="match status" value="1"/>
</dbReference>
<dbReference type="PANTHER" id="PTHR33745">
    <property type="entry name" value="RSBT ANTAGONIST PROTEIN RSBS-RELATED"/>
    <property type="match status" value="1"/>
</dbReference>
<dbReference type="EMBL" id="JBHPBY010000083">
    <property type="protein sequence ID" value="MFC1850207.1"/>
    <property type="molecule type" value="Genomic_DNA"/>
</dbReference>
<dbReference type="PROSITE" id="PS50801">
    <property type="entry name" value="STAS"/>
    <property type="match status" value="1"/>
</dbReference>
<evidence type="ECO:0000259" key="1">
    <source>
        <dbReference type="PROSITE" id="PS50801"/>
    </source>
</evidence>
<evidence type="ECO:0000313" key="3">
    <source>
        <dbReference type="Proteomes" id="UP001594351"/>
    </source>
</evidence>
<dbReference type="Proteomes" id="UP001594351">
    <property type="component" value="Unassembled WGS sequence"/>
</dbReference>
<dbReference type="Pfam" id="PF01740">
    <property type="entry name" value="STAS"/>
    <property type="match status" value="1"/>
</dbReference>
<accession>A0ABV6YVH9</accession>
<feature type="domain" description="STAS" evidence="1">
    <location>
        <begin position="1"/>
        <end position="116"/>
    </location>
</feature>
<organism evidence="2 3">
    <name type="scientific">candidate division CSSED10-310 bacterium</name>
    <dbReference type="NCBI Taxonomy" id="2855610"/>
    <lineage>
        <taxon>Bacteria</taxon>
        <taxon>Bacteria division CSSED10-310</taxon>
    </lineage>
</organism>
<dbReference type="InterPro" id="IPR036513">
    <property type="entry name" value="STAS_dom_sf"/>
</dbReference>
<evidence type="ECO:0000313" key="2">
    <source>
        <dbReference type="EMBL" id="MFC1850207.1"/>
    </source>
</evidence>
<gene>
    <name evidence="2" type="ORF">ACFL27_08455</name>
</gene>
<name>A0ABV6YVH9_UNCC1</name>
<proteinExistence type="predicted"/>
<dbReference type="CDD" id="cd07041">
    <property type="entry name" value="STAS_RsbR_RsbS_like"/>
    <property type="match status" value="1"/>
</dbReference>
<sequence length="139" mass="15605">MTETVRIPIIKLYNNLIVSIQIALSDRLVSQLKDDIAMEIEKTEAKGLIIDVSGVDLMDSYISRTIRDIAHIAAIMGVETVISGLDPMVALTLVEMGMNLEGIKTALNLESAFEYLVDRHKTLHQDDEIIIERIINREK</sequence>
<comment type="caution">
    <text evidence="2">The sequence shown here is derived from an EMBL/GenBank/DDBJ whole genome shotgun (WGS) entry which is preliminary data.</text>
</comment>
<dbReference type="PANTHER" id="PTHR33745:SF1">
    <property type="entry name" value="RSBT ANTAGONIST PROTEIN RSBS"/>
    <property type="match status" value="1"/>
</dbReference>
<dbReference type="InterPro" id="IPR051932">
    <property type="entry name" value="Bact_StressResp_Reg"/>
</dbReference>
<dbReference type="InterPro" id="IPR002645">
    <property type="entry name" value="STAS_dom"/>
</dbReference>
<dbReference type="SUPFAM" id="SSF52091">
    <property type="entry name" value="SpoIIaa-like"/>
    <property type="match status" value="1"/>
</dbReference>
<protein>
    <submittedName>
        <fullName evidence="2">STAS domain-containing protein</fullName>
    </submittedName>
</protein>
<keyword evidence="3" id="KW-1185">Reference proteome</keyword>
<reference evidence="2 3" key="1">
    <citation type="submission" date="2024-09" db="EMBL/GenBank/DDBJ databases">
        <title>Laminarin stimulates single cell rates of sulfate reduction while oxygen inhibits transcriptomic activity in coastal marine sediment.</title>
        <authorList>
            <person name="Lindsay M."/>
            <person name="Orcutt B."/>
            <person name="Emerson D."/>
            <person name="Stepanauskas R."/>
            <person name="D'Angelo T."/>
        </authorList>
    </citation>
    <scope>NUCLEOTIDE SEQUENCE [LARGE SCALE GENOMIC DNA]</scope>
    <source>
        <strain evidence="2">SAG AM-311-K15</strain>
    </source>
</reference>